<dbReference type="OrthoDB" id="8678477at2"/>
<evidence type="ECO:0000256" key="2">
    <source>
        <dbReference type="SAM" id="SignalP"/>
    </source>
</evidence>
<proteinExistence type="inferred from homology"/>
<name>A1WGZ4_VEREI</name>
<dbReference type="PANTHER" id="PTHR42928">
    <property type="entry name" value="TRICARBOXYLATE-BINDING PROTEIN"/>
    <property type="match status" value="1"/>
</dbReference>
<keyword evidence="4" id="KW-1185">Reference proteome</keyword>
<dbReference type="AlphaFoldDB" id="A1WGZ4"/>
<comment type="similarity">
    <text evidence="1">Belongs to the UPF0065 (bug) family.</text>
</comment>
<feature type="chain" id="PRO_5002640422" evidence="2">
    <location>
        <begin position="24"/>
        <end position="327"/>
    </location>
</feature>
<dbReference type="KEGG" id="vei:Veis_1129"/>
<dbReference type="eggNOG" id="COG3181">
    <property type="taxonomic scope" value="Bacteria"/>
</dbReference>
<accession>A1WGZ4</accession>
<dbReference type="PANTHER" id="PTHR42928:SF5">
    <property type="entry name" value="BLR1237 PROTEIN"/>
    <property type="match status" value="1"/>
</dbReference>
<organism evidence="3 4">
    <name type="scientific">Verminephrobacter eiseniae (strain EF01-2)</name>
    <dbReference type="NCBI Taxonomy" id="391735"/>
    <lineage>
        <taxon>Bacteria</taxon>
        <taxon>Pseudomonadati</taxon>
        <taxon>Pseudomonadota</taxon>
        <taxon>Betaproteobacteria</taxon>
        <taxon>Burkholderiales</taxon>
        <taxon>Comamonadaceae</taxon>
        <taxon>Verminephrobacter</taxon>
    </lineage>
</organism>
<evidence type="ECO:0000313" key="3">
    <source>
        <dbReference type="EMBL" id="ABM56901.1"/>
    </source>
</evidence>
<dbReference type="HOGENOM" id="CLU_045683_0_0_4"/>
<dbReference type="InterPro" id="IPR005064">
    <property type="entry name" value="BUG"/>
</dbReference>
<feature type="signal peptide" evidence="2">
    <location>
        <begin position="1"/>
        <end position="23"/>
    </location>
</feature>
<evidence type="ECO:0000313" key="4">
    <source>
        <dbReference type="Proteomes" id="UP000000374"/>
    </source>
</evidence>
<evidence type="ECO:0000256" key="1">
    <source>
        <dbReference type="ARBA" id="ARBA00006987"/>
    </source>
</evidence>
<sequence length="327" mass="34763">METTKRRLLLALAGMAVARPGLAQGQAGAALPAFPTRPIRIVVPFTPGSGADNSARYFGERLATQWGQAVVVENRPGANGIIALQAVKHAPADGYTLLLASNSPMAVNPLVIKDLGYDPVKDYKPLSGLARSMNAIVVANDSPLATLEALLAAAKAGPLTVGTYSAGYHLAAAWLAQLAGCTFSNVPYKGQAPIMTDVIGRQIDFAQVDLGGAMPLLKAGKLRALAVSGETRNPDLPGVPTVREKGFDEYVQYSWTSFYVHAQTPAEVAGKLAAALQKTLATEESRAFVRKTGGELMPYPPEQMQRFLLEEIARFRKIAAIANIRPE</sequence>
<gene>
    <name evidence="3" type="ordered locus">Veis_1129</name>
</gene>
<protein>
    <submittedName>
        <fullName evidence="3">Uncharacterized protein UPF0065</fullName>
    </submittedName>
</protein>
<dbReference type="Proteomes" id="UP000000374">
    <property type="component" value="Chromosome"/>
</dbReference>
<dbReference type="PIRSF" id="PIRSF017082">
    <property type="entry name" value="YflP"/>
    <property type="match status" value="1"/>
</dbReference>
<dbReference type="Gene3D" id="3.40.190.150">
    <property type="entry name" value="Bordetella uptake gene, domain 1"/>
    <property type="match status" value="1"/>
</dbReference>
<dbReference type="CDD" id="cd07012">
    <property type="entry name" value="PBP2_Bug_TTT"/>
    <property type="match status" value="1"/>
</dbReference>
<dbReference type="Pfam" id="PF03401">
    <property type="entry name" value="TctC"/>
    <property type="match status" value="1"/>
</dbReference>
<dbReference type="STRING" id="391735.Veis_1129"/>
<dbReference type="Gene3D" id="3.40.190.10">
    <property type="entry name" value="Periplasmic binding protein-like II"/>
    <property type="match status" value="1"/>
</dbReference>
<dbReference type="InterPro" id="IPR042100">
    <property type="entry name" value="Bug_dom1"/>
</dbReference>
<dbReference type="SUPFAM" id="SSF53850">
    <property type="entry name" value="Periplasmic binding protein-like II"/>
    <property type="match status" value="1"/>
</dbReference>
<dbReference type="RefSeq" id="WP_011808912.1">
    <property type="nucleotide sequence ID" value="NC_008786.1"/>
</dbReference>
<keyword evidence="2" id="KW-0732">Signal</keyword>
<dbReference type="EMBL" id="CP000542">
    <property type="protein sequence ID" value="ABM56901.1"/>
    <property type="molecule type" value="Genomic_DNA"/>
</dbReference>
<dbReference type="GeneID" id="76459794"/>
<reference evidence="4" key="1">
    <citation type="submission" date="2006-12" db="EMBL/GenBank/DDBJ databases">
        <title>Complete sequence of chromosome 1 of Verminephrobacter eiseniae EF01-2.</title>
        <authorList>
            <person name="Copeland A."/>
            <person name="Lucas S."/>
            <person name="Lapidus A."/>
            <person name="Barry K."/>
            <person name="Detter J.C."/>
            <person name="Glavina del Rio T."/>
            <person name="Dalin E."/>
            <person name="Tice H."/>
            <person name="Pitluck S."/>
            <person name="Chertkov O."/>
            <person name="Brettin T."/>
            <person name="Bruce D."/>
            <person name="Han C."/>
            <person name="Tapia R."/>
            <person name="Gilna P."/>
            <person name="Schmutz J."/>
            <person name="Larimer F."/>
            <person name="Land M."/>
            <person name="Hauser L."/>
            <person name="Kyrpides N."/>
            <person name="Kim E."/>
            <person name="Stahl D."/>
            <person name="Richardson P."/>
        </authorList>
    </citation>
    <scope>NUCLEOTIDE SEQUENCE [LARGE SCALE GENOMIC DNA]</scope>
    <source>
        <strain evidence="4">EF01-2</strain>
    </source>
</reference>